<dbReference type="GO" id="GO:0004622">
    <property type="term" value="F:phosphatidylcholine lysophospholipase activity"/>
    <property type="evidence" value="ECO:0007669"/>
    <property type="project" value="TreeGrafter"/>
</dbReference>
<evidence type="ECO:0000313" key="3">
    <source>
        <dbReference type="EMBL" id="PXA05222.1"/>
    </source>
</evidence>
<accession>A0A317ZJP5</accession>
<sequence length="363" mass="40382">MKLFHLSLLLLLSGTGFAATVPDRAWSFYASGLMQNESGFFSRDVAPRTVRLLFQPIKVLSVRSANHAVTYEEGKDYEVDYEKGLLRLTSQSQIPCTRLYGGEGEGYQRFKNSEGEGMFFGEADLYHQRQVVVRYEHAGTGWEGEAFLPKPQPEVFPRTHARVRDEEPVRVALLGDSISVGYNASGFIKVAPHLPAFGQQVAEAIGEASRSESDFLNVSRGGATARWGRKHLPEVIRHSPDLVMIAFGMNDGRRPGKEAVYEKQVRAIIEGLRDGLPEVEIMLVANMLPNEEFSPHSGHLANRKVLYKLAAEYEKIAVADVMAVTQAMLKRKKFADLCGNGVNHPNDFLHQVYASVIMETLGL</sequence>
<feature type="domain" description="SGNH hydrolase-type esterase" evidence="2">
    <location>
        <begin position="173"/>
        <end position="351"/>
    </location>
</feature>
<dbReference type="CDD" id="cd00229">
    <property type="entry name" value="SGNH_hydrolase"/>
    <property type="match status" value="1"/>
</dbReference>
<dbReference type="Proteomes" id="UP000247099">
    <property type="component" value="Unassembled WGS sequence"/>
</dbReference>
<dbReference type="InterPro" id="IPR013830">
    <property type="entry name" value="SGNH_hydro"/>
</dbReference>
<dbReference type="RefSeq" id="WP_110130223.1">
    <property type="nucleotide sequence ID" value="NZ_QHJQ01000002.1"/>
</dbReference>
<organism evidence="3 4">
    <name type="scientific">Coraliomargarita sinensis</name>
    <dbReference type="NCBI Taxonomy" id="2174842"/>
    <lineage>
        <taxon>Bacteria</taxon>
        <taxon>Pseudomonadati</taxon>
        <taxon>Verrucomicrobiota</taxon>
        <taxon>Opitutia</taxon>
        <taxon>Puniceicoccales</taxon>
        <taxon>Coraliomargaritaceae</taxon>
        <taxon>Coraliomargarita</taxon>
    </lineage>
</organism>
<dbReference type="InParanoid" id="A0A317ZJP5"/>
<evidence type="ECO:0000313" key="4">
    <source>
        <dbReference type="Proteomes" id="UP000247099"/>
    </source>
</evidence>
<dbReference type="SUPFAM" id="SSF52266">
    <property type="entry name" value="SGNH hydrolase"/>
    <property type="match status" value="1"/>
</dbReference>
<dbReference type="PANTHER" id="PTHR30383">
    <property type="entry name" value="THIOESTERASE 1/PROTEASE 1/LYSOPHOSPHOLIPASE L1"/>
    <property type="match status" value="1"/>
</dbReference>
<dbReference type="InterPro" id="IPR036514">
    <property type="entry name" value="SGNH_hydro_sf"/>
</dbReference>
<proteinExistence type="predicted"/>
<keyword evidence="4" id="KW-1185">Reference proteome</keyword>
<keyword evidence="1" id="KW-0732">Signal</keyword>
<dbReference type="InterPro" id="IPR051532">
    <property type="entry name" value="Ester_Hydrolysis_Enzymes"/>
</dbReference>
<feature type="signal peptide" evidence="1">
    <location>
        <begin position="1"/>
        <end position="18"/>
    </location>
</feature>
<dbReference type="Gene3D" id="3.40.50.1110">
    <property type="entry name" value="SGNH hydrolase"/>
    <property type="match status" value="1"/>
</dbReference>
<gene>
    <name evidence="3" type="ORF">DDZ13_04475</name>
</gene>
<comment type="caution">
    <text evidence="3">The sequence shown here is derived from an EMBL/GenBank/DDBJ whole genome shotgun (WGS) entry which is preliminary data.</text>
</comment>
<protein>
    <recommendedName>
        <fullName evidence="2">SGNH hydrolase-type esterase domain-containing protein</fullName>
    </recommendedName>
</protein>
<dbReference type="OrthoDB" id="193632at2"/>
<evidence type="ECO:0000259" key="2">
    <source>
        <dbReference type="Pfam" id="PF13472"/>
    </source>
</evidence>
<dbReference type="AlphaFoldDB" id="A0A317ZJP5"/>
<name>A0A317ZJP5_9BACT</name>
<feature type="chain" id="PRO_5016371377" description="SGNH hydrolase-type esterase domain-containing protein" evidence="1">
    <location>
        <begin position="19"/>
        <end position="363"/>
    </location>
</feature>
<evidence type="ECO:0000256" key="1">
    <source>
        <dbReference type="SAM" id="SignalP"/>
    </source>
</evidence>
<dbReference type="PANTHER" id="PTHR30383:SF5">
    <property type="entry name" value="SGNH HYDROLASE-TYPE ESTERASE DOMAIN-CONTAINING PROTEIN"/>
    <property type="match status" value="1"/>
</dbReference>
<dbReference type="EMBL" id="QHJQ01000002">
    <property type="protein sequence ID" value="PXA05222.1"/>
    <property type="molecule type" value="Genomic_DNA"/>
</dbReference>
<dbReference type="Pfam" id="PF13472">
    <property type="entry name" value="Lipase_GDSL_2"/>
    <property type="match status" value="1"/>
</dbReference>
<reference evidence="3 4" key="1">
    <citation type="submission" date="2018-05" db="EMBL/GenBank/DDBJ databases">
        <title>Coraliomargarita sinensis sp. nov., isolated from a marine solar saltern.</title>
        <authorList>
            <person name="Zhou L.Y."/>
        </authorList>
    </citation>
    <scope>NUCLEOTIDE SEQUENCE [LARGE SCALE GENOMIC DNA]</scope>
    <source>
        <strain evidence="3 4">WN38</strain>
    </source>
</reference>